<dbReference type="AlphaFoldDB" id="A0A2U2BLG3"/>
<dbReference type="Pfam" id="PF02746">
    <property type="entry name" value="MR_MLE_N"/>
    <property type="match status" value="1"/>
</dbReference>
<dbReference type="CDD" id="cd03316">
    <property type="entry name" value="MR_like"/>
    <property type="match status" value="1"/>
</dbReference>
<dbReference type="GO" id="GO:0016836">
    <property type="term" value="F:hydro-lyase activity"/>
    <property type="evidence" value="ECO:0007669"/>
    <property type="project" value="TreeGrafter"/>
</dbReference>
<dbReference type="Proteomes" id="UP000245216">
    <property type="component" value="Unassembled WGS sequence"/>
</dbReference>
<dbReference type="SFLD" id="SFLDS00001">
    <property type="entry name" value="Enolase"/>
    <property type="match status" value="1"/>
</dbReference>
<dbReference type="PANTHER" id="PTHR13794:SF58">
    <property type="entry name" value="MITOCHONDRIAL ENOLASE SUPERFAMILY MEMBER 1"/>
    <property type="match status" value="1"/>
</dbReference>
<proteinExistence type="predicted"/>
<dbReference type="STRING" id="511.UZ73_08160"/>
<accession>A0A2U2BLG3</accession>
<dbReference type="GO" id="GO:0000287">
    <property type="term" value="F:magnesium ion binding"/>
    <property type="evidence" value="ECO:0007669"/>
    <property type="project" value="TreeGrafter"/>
</dbReference>
<evidence type="ECO:0000256" key="3">
    <source>
        <dbReference type="ARBA" id="ARBA00022842"/>
    </source>
</evidence>
<dbReference type="EMBL" id="QEXO01000002">
    <property type="protein sequence ID" value="PWE14850.1"/>
    <property type="molecule type" value="Genomic_DNA"/>
</dbReference>
<dbReference type="SUPFAM" id="SSF54826">
    <property type="entry name" value="Enolase N-terminal domain-like"/>
    <property type="match status" value="1"/>
</dbReference>
<dbReference type="InterPro" id="IPR029065">
    <property type="entry name" value="Enolase_C-like"/>
</dbReference>
<comment type="cofactor">
    <cofactor evidence="1">
        <name>Mg(2+)</name>
        <dbReference type="ChEBI" id="CHEBI:18420"/>
    </cofactor>
</comment>
<evidence type="ECO:0000256" key="1">
    <source>
        <dbReference type="ARBA" id="ARBA00001946"/>
    </source>
</evidence>
<keyword evidence="2" id="KW-0479">Metal-binding</keyword>
<reference evidence="6 7" key="1">
    <citation type="submission" date="2018-05" db="EMBL/GenBank/DDBJ databases">
        <title>Genome Sequence of an Efficient Indole-Degrading Bacterium, Alcaligenes sp.YBY.</title>
        <authorList>
            <person name="Yang B."/>
        </authorList>
    </citation>
    <scope>NUCLEOTIDE SEQUENCE [LARGE SCALE GENOMIC DNA]</scope>
    <source>
        <strain evidence="6 7">YBY</strain>
    </source>
</reference>
<name>A0A2U2BLG3_ALCFA</name>
<dbReference type="InterPro" id="IPR029017">
    <property type="entry name" value="Enolase-like_N"/>
</dbReference>
<comment type="caution">
    <text evidence="6">The sequence shown here is derived from an EMBL/GenBank/DDBJ whole genome shotgun (WGS) entry which is preliminary data.</text>
</comment>
<feature type="region of interest" description="Disordered" evidence="4">
    <location>
        <begin position="355"/>
        <end position="384"/>
    </location>
</feature>
<dbReference type="PROSITE" id="PS00908">
    <property type="entry name" value="MR_MLE_1"/>
    <property type="match status" value="1"/>
</dbReference>
<sequence length="384" mass="42027">MKITAVRAIPLNVPFKFDSAGIIKPTNLAICHVEIETDEGITGYGLSAITEEHPVASTINDILASDLIGQDPLNTERLWDRMYWNVCPRGQTGYAMHAISALDIALWDIKGKALGLPVWKLLGGAREKVPAYATFGFAFLGEEELVKVARDCVDQGFKGLKMVVGHHGLQRRDEPRPLADLIRQDMRRMSLVREAIPADIPLYIDGNCSLDYVHAKAIARHARDLDVGFFEEPITQNDTGRLRELRQSTGITIAAGQNEGQSYRFRDLLMQQAVDILQPNVLISGGFTQSRKIFALAESFNASVANGGAFPSHNGHLHCGLLNGGDVEWHLAASAMMAEIYTGLPQPEQGWLRMPEAPGLGLTPRQDQIDKLRSNPGSLGSGKG</sequence>
<organism evidence="6 7">
    <name type="scientific">Alcaligenes faecalis</name>
    <dbReference type="NCBI Taxonomy" id="511"/>
    <lineage>
        <taxon>Bacteria</taxon>
        <taxon>Pseudomonadati</taxon>
        <taxon>Pseudomonadota</taxon>
        <taxon>Betaproteobacteria</taxon>
        <taxon>Burkholderiales</taxon>
        <taxon>Alcaligenaceae</taxon>
        <taxon>Alcaligenes</taxon>
    </lineage>
</organism>
<evidence type="ECO:0000256" key="4">
    <source>
        <dbReference type="SAM" id="MobiDB-lite"/>
    </source>
</evidence>
<feature type="domain" description="Mandelate racemase/muconate lactonizing enzyme C-terminal" evidence="5">
    <location>
        <begin position="142"/>
        <end position="252"/>
    </location>
</feature>
<gene>
    <name evidence="6" type="ORF">DF183_09135</name>
</gene>
<dbReference type="GO" id="GO:0016052">
    <property type="term" value="P:carbohydrate catabolic process"/>
    <property type="evidence" value="ECO:0007669"/>
    <property type="project" value="TreeGrafter"/>
</dbReference>
<dbReference type="RefSeq" id="WP_109088905.1">
    <property type="nucleotide sequence ID" value="NZ_QEXO01000002.1"/>
</dbReference>
<evidence type="ECO:0000259" key="5">
    <source>
        <dbReference type="SMART" id="SM00922"/>
    </source>
</evidence>
<dbReference type="InterPro" id="IPR013341">
    <property type="entry name" value="Mandelate_racemase_N_dom"/>
</dbReference>
<dbReference type="Pfam" id="PF13378">
    <property type="entry name" value="MR_MLE_C"/>
    <property type="match status" value="1"/>
</dbReference>
<dbReference type="Gene3D" id="3.30.390.10">
    <property type="entry name" value="Enolase-like, N-terminal domain"/>
    <property type="match status" value="1"/>
</dbReference>
<dbReference type="SMART" id="SM00922">
    <property type="entry name" value="MR_MLE"/>
    <property type="match status" value="1"/>
</dbReference>
<evidence type="ECO:0000313" key="7">
    <source>
        <dbReference type="Proteomes" id="UP000245216"/>
    </source>
</evidence>
<dbReference type="InterPro" id="IPR013342">
    <property type="entry name" value="Mandelate_racemase_C"/>
</dbReference>
<dbReference type="Gene3D" id="3.20.20.120">
    <property type="entry name" value="Enolase-like C-terminal domain"/>
    <property type="match status" value="1"/>
</dbReference>
<dbReference type="PANTHER" id="PTHR13794">
    <property type="entry name" value="ENOLASE SUPERFAMILY, MANDELATE RACEMASE"/>
    <property type="match status" value="1"/>
</dbReference>
<dbReference type="GO" id="GO:0009063">
    <property type="term" value="P:amino acid catabolic process"/>
    <property type="evidence" value="ECO:0007669"/>
    <property type="project" value="InterPro"/>
</dbReference>
<dbReference type="InterPro" id="IPR036849">
    <property type="entry name" value="Enolase-like_C_sf"/>
</dbReference>
<dbReference type="InterPro" id="IPR018110">
    <property type="entry name" value="Mandel_Rmase/mucon_lact_enz_CS"/>
</dbReference>
<dbReference type="SUPFAM" id="SSF51604">
    <property type="entry name" value="Enolase C-terminal domain-like"/>
    <property type="match status" value="1"/>
</dbReference>
<dbReference type="InterPro" id="IPR046945">
    <property type="entry name" value="RHMD-like"/>
</dbReference>
<reference evidence="6 7" key="2">
    <citation type="submission" date="2018-05" db="EMBL/GenBank/DDBJ databases">
        <authorList>
            <person name="Lanie J.A."/>
            <person name="Ng W.-L."/>
            <person name="Kazmierczak K.M."/>
            <person name="Andrzejewski T.M."/>
            <person name="Davidsen T.M."/>
            <person name="Wayne K.J."/>
            <person name="Tettelin H."/>
            <person name="Glass J.I."/>
            <person name="Rusch D."/>
            <person name="Podicherti R."/>
            <person name="Tsui H.-C.T."/>
            <person name="Winkler M.E."/>
        </authorList>
    </citation>
    <scope>NUCLEOTIDE SEQUENCE [LARGE SCALE GENOMIC DNA]</scope>
    <source>
        <strain evidence="6 7">YBY</strain>
    </source>
</reference>
<protein>
    <submittedName>
        <fullName evidence="6">Mandelate racemase</fullName>
    </submittedName>
</protein>
<evidence type="ECO:0000256" key="2">
    <source>
        <dbReference type="ARBA" id="ARBA00022723"/>
    </source>
</evidence>
<evidence type="ECO:0000313" key="6">
    <source>
        <dbReference type="EMBL" id="PWE14850.1"/>
    </source>
</evidence>
<keyword evidence="3" id="KW-0460">Magnesium</keyword>